<evidence type="ECO:0000259" key="3">
    <source>
        <dbReference type="PROSITE" id="PS50157"/>
    </source>
</evidence>
<dbReference type="PROSITE" id="PS00028">
    <property type="entry name" value="ZINC_FINGER_C2H2_1"/>
    <property type="match status" value="1"/>
</dbReference>
<gene>
    <name evidence="4" type="ORF">RFI_23053</name>
</gene>
<dbReference type="InterPro" id="IPR013087">
    <property type="entry name" value="Znf_C2H2_type"/>
</dbReference>
<dbReference type="GO" id="GO:0008270">
    <property type="term" value="F:zinc ion binding"/>
    <property type="evidence" value="ECO:0007669"/>
    <property type="project" value="UniProtKB-KW"/>
</dbReference>
<sequence length="154" mass="17538">MDKRVNKNKRIKRQRKHIAESSEEIWEDTIQETGCTKKKSKEETIDQEFIKTTLPIGIEDDNTNYTTLNASLNCNKKKSSSSFASQLSAHSHEMDGNHEKSPVVCNVSMSIDDQIFACSAPQCGNTFTTEARLKKHYESEHPTVSIFSYYTLLI</sequence>
<feature type="region of interest" description="Disordered" evidence="2">
    <location>
        <begin position="1"/>
        <end position="21"/>
    </location>
</feature>
<feature type="compositionally biased region" description="Basic residues" evidence="2">
    <location>
        <begin position="1"/>
        <end position="16"/>
    </location>
</feature>
<organism evidence="4 5">
    <name type="scientific">Reticulomyxa filosa</name>
    <dbReference type="NCBI Taxonomy" id="46433"/>
    <lineage>
        <taxon>Eukaryota</taxon>
        <taxon>Sar</taxon>
        <taxon>Rhizaria</taxon>
        <taxon>Retaria</taxon>
        <taxon>Foraminifera</taxon>
        <taxon>Monothalamids</taxon>
        <taxon>Reticulomyxidae</taxon>
        <taxon>Reticulomyxa</taxon>
    </lineage>
</organism>
<reference evidence="4 5" key="1">
    <citation type="journal article" date="2013" name="Curr. Biol.">
        <title>The Genome of the Foraminiferan Reticulomyxa filosa.</title>
        <authorList>
            <person name="Glockner G."/>
            <person name="Hulsmann N."/>
            <person name="Schleicher M."/>
            <person name="Noegel A.A."/>
            <person name="Eichinger L."/>
            <person name="Gallinger C."/>
            <person name="Pawlowski J."/>
            <person name="Sierra R."/>
            <person name="Euteneuer U."/>
            <person name="Pillet L."/>
            <person name="Moustafa A."/>
            <person name="Platzer M."/>
            <person name="Groth M."/>
            <person name="Szafranski K."/>
            <person name="Schliwa M."/>
        </authorList>
    </citation>
    <scope>NUCLEOTIDE SEQUENCE [LARGE SCALE GENOMIC DNA]</scope>
</reference>
<keyword evidence="5" id="KW-1185">Reference proteome</keyword>
<keyword evidence="1" id="KW-0862">Zinc</keyword>
<accession>X6MML1</accession>
<proteinExistence type="predicted"/>
<keyword evidence="1" id="KW-0479">Metal-binding</keyword>
<evidence type="ECO:0000256" key="2">
    <source>
        <dbReference type="SAM" id="MobiDB-lite"/>
    </source>
</evidence>
<evidence type="ECO:0000313" key="4">
    <source>
        <dbReference type="EMBL" id="ETO14320.1"/>
    </source>
</evidence>
<dbReference type="PROSITE" id="PS50157">
    <property type="entry name" value="ZINC_FINGER_C2H2_2"/>
    <property type="match status" value="1"/>
</dbReference>
<dbReference type="AlphaFoldDB" id="X6MML1"/>
<name>X6MML1_RETFI</name>
<evidence type="ECO:0000256" key="1">
    <source>
        <dbReference type="PROSITE-ProRule" id="PRU00042"/>
    </source>
</evidence>
<comment type="caution">
    <text evidence="4">The sequence shown here is derived from an EMBL/GenBank/DDBJ whole genome shotgun (WGS) entry which is preliminary data.</text>
</comment>
<protein>
    <recommendedName>
        <fullName evidence="3">C2H2-type domain-containing protein</fullName>
    </recommendedName>
</protein>
<keyword evidence="1" id="KW-0863">Zinc-finger</keyword>
<dbReference type="Proteomes" id="UP000023152">
    <property type="component" value="Unassembled WGS sequence"/>
</dbReference>
<dbReference type="EMBL" id="ASPP01020097">
    <property type="protein sequence ID" value="ETO14320.1"/>
    <property type="molecule type" value="Genomic_DNA"/>
</dbReference>
<feature type="domain" description="C2H2-type" evidence="3">
    <location>
        <begin position="116"/>
        <end position="141"/>
    </location>
</feature>
<evidence type="ECO:0000313" key="5">
    <source>
        <dbReference type="Proteomes" id="UP000023152"/>
    </source>
</evidence>